<comment type="caution">
    <text evidence="3">The sequence shown here is derived from an EMBL/GenBank/DDBJ whole genome shotgun (WGS) entry which is preliminary data.</text>
</comment>
<evidence type="ECO:0000313" key="3">
    <source>
        <dbReference type="EMBL" id="MCG7980968.1"/>
    </source>
</evidence>
<evidence type="ECO:0000256" key="1">
    <source>
        <dbReference type="SAM" id="SignalP"/>
    </source>
</evidence>
<keyword evidence="1" id="KW-0732">Signal</keyword>
<gene>
    <name evidence="3" type="ORF">JAY77_22830</name>
</gene>
<evidence type="ECO:0000259" key="2">
    <source>
        <dbReference type="Pfam" id="PF18914"/>
    </source>
</evidence>
<name>A0A9E4TWJ9_9GAMM</name>
<dbReference type="Pfam" id="PF18914">
    <property type="entry name" value="DUF5666"/>
    <property type="match status" value="5"/>
</dbReference>
<protein>
    <submittedName>
        <fullName evidence="3">DUF5666 domain-containing protein</fullName>
    </submittedName>
</protein>
<dbReference type="Proteomes" id="UP000886674">
    <property type="component" value="Unassembled WGS sequence"/>
</dbReference>
<feature type="chain" id="PRO_5039711263" evidence="1">
    <location>
        <begin position="23"/>
        <end position="479"/>
    </location>
</feature>
<dbReference type="InterPro" id="IPR043724">
    <property type="entry name" value="DUF5666"/>
</dbReference>
<feature type="domain" description="DUF5666" evidence="2">
    <location>
        <begin position="42"/>
        <end position="99"/>
    </location>
</feature>
<proteinExistence type="predicted"/>
<evidence type="ECO:0000313" key="4">
    <source>
        <dbReference type="Proteomes" id="UP000886674"/>
    </source>
</evidence>
<feature type="domain" description="DUF5666" evidence="2">
    <location>
        <begin position="332"/>
        <end position="394"/>
    </location>
</feature>
<accession>A0A9E4TWJ9</accession>
<feature type="domain" description="DUF5666" evidence="2">
    <location>
        <begin position="186"/>
        <end position="245"/>
    </location>
</feature>
<feature type="domain" description="DUF5666" evidence="2">
    <location>
        <begin position="410"/>
        <end position="476"/>
    </location>
</feature>
<dbReference type="EMBL" id="JAEPCR010000177">
    <property type="protein sequence ID" value="MCG7980968.1"/>
    <property type="molecule type" value="Genomic_DNA"/>
</dbReference>
<feature type="signal peptide" evidence="1">
    <location>
        <begin position="1"/>
        <end position="22"/>
    </location>
</feature>
<dbReference type="AlphaFoldDB" id="A0A9E4TWJ9"/>
<dbReference type="PROSITE" id="PS51257">
    <property type="entry name" value="PROKAR_LIPOPROTEIN"/>
    <property type="match status" value="1"/>
</dbReference>
<organism evidence="3 4">
    <name type="scientific">Candidatus Thiodiazotropha taylori</name>
    <dbReference type="NCBI Taxonomy" id="2792791"/>
    <lineage>
        <taxon>Bacteria</taxon>
        <taxon>Pseudomonadati</taxon>
        <taxon>Pseudomonadota</taxon>
        <taxon>Gammaproteobacteria</taxon>
        <taxon>Chromatiales</taxon>
        <taxon>Sedimenticolaceae</taxon>
        <taxon>Candidatus Thiodiazotropha</taxon>
    </lineage>
</organism>
<reference evidence="3" key="1">
    <citation type="journal article" date="2021" name="Proc. Natl. Acad. Sci. U.S.A.">
        <title>Global biogeography of chemosynthetic symbionts reveals both localized and globally distributed symbiont groups. .</title>
        <authorList>
            <person name="Osvatic J.T."/>
            <person name="Wilkins L.G.E."/>
            <person name="Leibrecht L."/>
            <person name="Leray M."/>
            <person name="Zauner S."/>
            <person name="Polzin J."/>
            <person name="Camacho Y."/>
            <person name="Gros O."/>
            <person name="van Gils J.A."/>
            <person name="Eisen J.A."/>
            <person name="Petersen J.M."/>
            <person name="Yuen B."/>
        </authorList>
    </citation>
    <scope>NUCLEOTIDE SEQUENCE</scope>
    <source>
        <strain evidence="3">MAGclacostrist055</strain>
    </source>
</reference>
<feature type="domain" description="DUF5666" evidence="2">
    <location>
        <begin position="113"/>
        <end position="171"/>
    </location>
</feature>
<sequence>MRLSRSSKIFCTMLAVCLILSACGGGGGGSASEDGTIITARGVITGFGSIYVNGVRYHTNSARFTVDDNPGTESDLKLGMVVTVTATLNDDNTGNASSIVFDNELQGPVANLVTDADGLIKTFTVLGVTVIADRVGTSFHDTTFDTLVEGDLLEVSGFYDGSLVLNATFIERKESFTPGVSEVELKGTVSNNTSESFLINGVTVNYDPSGIRTDLSRLTGAISGGDLVEVKGSLDENGEIQATRIGHEDDGLDDSISKVSLEGIITGYIDDSNFMISGIAVDASSALFIPSGLTLGNGIKVEAEGPIVNATLQALKIGARGGGNDVEIDAHVSSLSNLDNSITLNLSNGSVTVFVDNRTRMEDKTKAVESLSVSDLGSGDFLEVRGLLDSSNRVILTELRRDNTDDLVLQGPVEDFVTNSSVTILGITLFTSATTQFEDINDSTISADTFYNSLTVGSLVKIKDEEPGDGTADEVEFED</sequence>